<dbReference type="SUPFAM" id="SSF54862">
    <property type="entry name" value="4Fe-4S ferredoxins"/>
    <property type="match status" value="1"/>
</dbReference>
<keyword evidence="3" id="KW-0408">Iron</keyword>
<dbReference type="InterPro" id="IPR050572">
    <property type="entry name" value="Fe-S_Ferredoxin"/>
</dbReference>
<sequence>MSYKVYVDQEKCIGCAQCYAVCPNKVFVIRDKKSIPINADKCVGCRACIVRCPTNAIRLTPRDIYATYTRFYSTG</sequence>
<evidence type="ECO:0000256" key="2">
    <source>
        <dbReference type="ARBA" id="ARBA00022723"/>
    </source>
</evidence>
<evidence type="ECO:0000259" key="5">
    <source>
        <dbReference type="PROSITE" id="PS51379"/>
    </source>
</evidence>
<gene>
    <name evidence="6" type="ordered locus">Igag_1581</name>
</gene>
<dbReference type="InterPro" id="IPR017900">
    <property type="entry name" value="4Fe4S_Fe_S_CS"/>
</dbReference>
<accession>E0SRC9</accession>
<keyword evidence="2" id="KW-0479">Metal-binding</keyword>
<dbReference type="GO" id="GO:0051539">
    <property type="term" value="F:4 iron, 4 sulfur cluster binding"/>
    <property type="evidence" value="ECO:0007669"/>
    <property type="project" value="UniProtKB-KW"/>
</dbReference>
<dbReference type="Pfam" id="PF14697">
    <property type="entry name" value="Fer4_21"/>
    <property type="match status" value="1"/>
</dbReference>
<evidence type="ECO:0000256" key="4">
    <source>
        <dbReference type="ARBA" id="ARBA00023014"/>
    </source>
</evidence>
<reference evidence="6 7" key="1">
    <citation type="journal article" date="2010" name="Stand. Genomic Sci.">
        <title>Complete genome sequence of Ignisphaera aggregans type strain (AQ1.S1).</title>
        <authorList>
            <person name="Goker M."/>
            <person name="Held B."/>
            <person name="Lapidus A."/>
            <person name="Nolan M."/>
            <person name="Spring S."/>
            <person name="Yasawong M."/>
            <person name="Lucas S."/>
            <person name="Glavina Del Rio T."/>
            <person name="Tice H."/>
            <person name="Cheng J.F."/>
            <person name="Goodwin L."/>
            <person name="Tapia R."/>
            <person name="Pitluck S."/>
            <person name="Liolios K."/>
            <person name="Ivanova N."/>
            <person name="Mavromatis K."/>
            <person name="Mikhailova N."/>
            <person name="Pati A."/>
            <person name="Chen A."/>
            <person name="Palaniappan K."/>
            <person name="Brambilla E."/>
            <person name="Land M."/>
            <person name="Hauser L."/>
            <person name="Chang Y.J."/>
            <person name="Jeffries C.D."/>
            <person name="Brettin T."/>
            <person name="Detter J.C."/>
            <person name="Han C."/>
            <person name="Rohde M."/>
            <person name="Sikorski J."/>
            <person name="Woyke T."/>
            <person name="Bristow J."/>
            <person name="Eisen J.A."/>
            <person name="Markowitz V."/>
            <person name="Hugenholtz P."/>
            <person name="Kyrpides N.C."/>
            <person name="Klenk H.P."/>
        </authorList>
    </citation>
    <scope>NUCLEOTIDE SEQUENCE [LARGE SCALE GENOMIC DNA]</scope>
    <source>
        <strain evidence="7">DSM 17230 / JCM 13409 / AQ1.S1</strain>
    </source>
</reference>
<dbReference type="Proteomes" id="UP000001304">
    <property type="component" value="Chromosome"/>
</dbReference>
<evidence type="ECO:0000256" key="3">
    <source>
        <dbReference type="ARBA" id="ARBA00023004"/>
    </source>
</evidence>
<dbReference type="PANTHER" id="PTHR43687">
    <property type="entry name" value="ADENYLYLSULFATE REDUCTASE, BETA SUBUNIT"/>
    <property type="match status" value="1"/>
</dbReference>
<protein>
    <submittedName>
        <fullName evidence="6">4Fe-4S ferredoxin iron-sulfur binding domain protein</fullName>
    </submittedName>
</protein>
<dbReference type="BioCyc" id="IAGG583356:GHAH-1573-MONOMER"/>
<dbReference type="EMBL" id="CP002098">
    <property type="protein sequence ID" value="ADM28383.1"/>
    <property type="molecule type" value="Genomic_DNA"/>
</dbReference>
<dbReference type="KEGG" id="iag:Igag_1581"/>
<feature type="domain" description="4Fe-4S ferredoxin-type" evidence="5">
    <location>
        <begin position="33"/>
        <end position="62"/>
    </location>
</feature>
<dbReference type="InterPro" id="IPR017896">
    <property type="entry name" value="4Fe4S_Fe-S-bd"/>
</dbReference>
<organism evidence="6 7">
    <name type="scientific">Ignisphaera aggregans (strain DSM 17230 / JCM 13409 / AQ1.S1)</name>
    <dbReference type="NCBI Taxonomy" id="583356"/>
    <lineage>
        <taxon>Archaea</taxon>
        <taxon>Thermoproteota</taxon>
        <taxon>Thermoprotei</taxon>
        <taxon>Desulfurococcales</taxon>
        <taxon>Desulfurococcaceae</taxon>
        <taxon>Ignisphaera</taxon>
    </lineage>
</organism>
<keyword evidence="4" id="KW-0411">Iron-sulfur</keyword>
<name>E0SRC9_IGNAA</name>
<dbReference type="STRING" id="583356.Igag_1581"/>
<dbReference type="PROSITE" id="PS00198">
    <property type="entry name" value="4FE4S_FER_1"/>
    <property type="match status" value="1"/>
</dbReference>
<dbReference type="Gene3D" id="3.30.70.20">
    <property type="match status" value="2"/>
</dbReference>
<keyword evidence="7" id="KW-1185">Reference proteome</keyword>
<dbReference type="GO" id="GO:0046872">
    <property type="term" value="F:metal ion binding"/>
    <property type="evidence" value="ECO:0007669"/>
    <property type="project" value="UniProtKB-KW"/>
</dbReference>
<feature type="domain" description="4Fe-4S ferredoxin-type" evidence="5">
    <location>
        <begin position="3"/>
        <end position="32"/>
    </location>
</feature>
<dbReference type="PANTHER" id="PTHR43687:SF1">
    <property type="entry name" value="FERREDOXIN III"/>
    <property type="match status" value="1"/>
</dbReference>
<evidence type="ECO:0000313" key="6">
    <source>
        <dbReference type="EMBL" id="ADM28383.1"/>
    </source>
</evidence>
<proteinExistence type="predicted"/>
<keyword evidence="1" id="KW-0004">4Fe-4S</keyword>
<dbReference type="AlphaFoldDB" id="E0SRC9"/>
<evidence type="ECO:0000313" key="7">
    <source>
        <dbReference type="Proteomes" id="UP000001304"/>
    </source>
</evidence>
<evidence type="ECO:0000256" key="1">
    <source>
        <dbReference type="ARBA" id="ARBA00022485"/>
    </source>
</evidence>
<dbReference type="GO" id="GO:0016491">
    <property type="term" value="F:oxidoreductase activity"/>
    <property type="evidence" value="ECO:0007669"/>
    <property type="project" value="UniProtKB-ARBA"/>
</dbReference>
<dbReference type="HOGENOM" id="CLU_139698_5_5_2"/>
<dbReference type="PROSITE" id="PS51379">
    <property type="entry name" value="4FE4S_FER_2"/>
    <property type="match status" value="2"/>
</dbReference>